<gene>
    <name evidence="3" type="primary">dosP_1</name>
    <name evidence="3" type="ORF">EMLFYP7_00644</name>
</gene>
<accession>A0A6N2ZPI4</accession>
<dbReference type="AlphaFoldDB" id="A0A6N2ZPI4"/>
<dbReference type="EMBL" id="CACRTZ010000004">
    <property type="protein sequence ID" value="VYT79997.1"/>
    <property type="molecule type" value="Genomic_DNA"/>
</dbReference>
<organism evidence="3">
    <name type="scientific">Phytobacter massiliensis</name>
    <dbReference type="NCBI Taxonomy" id="1485952"/>
    <lineage>
        <taxon>Bacteria</taxon>
        <taxon>Pseudomonadati</taxon>
        <taxon>Pseudomonadota</taxon>
        <taxon>Gammaproteobacteria</taxon>
        <taxon>Enterobacterales</taxon>
        <taxon>Enterobacteriaceae</taxon>
        <taxon>Phytobacter</taxon>
    </lineage>
</organism>
<evidence type="ECO:0000259" key="1">
    <source>
        <dbReference type="PROSITE" id="PS50883"/>
    </source>
</evidence>
<dbReference type="Pfam" id="PF00563">
    <property type="entry name" value="EAL"/>
    <property type="match status" value="1"/>
</dbReference>
<dbReference type="InterPro" id="IPR014408">
    <property type="entry name" value="dGMP_Pdiesterase_EAL/HD-GYP"/>
</dbReference>
<dbReference type="RefSeq" id="WP_156564726.1">
    <property type="nucleotide sequence ID" value="NZ_CACRTZ010000004.1"/>
</dbReference>
<dbReference type="PANTHER" id="PTHR33525">
    <property type="match status" value="1"/>
</dbReference>
<dbReference type="InterPro" id="IPR001633">
    <property type="entry name" value="EAL_dom"/>
</dbReference>
<dbReference type="PROSITE" id="PS51833">
    <property type="entry name" value="HDOD"/>
    <property type="match status" value="1"/>
</dbReference>
<dbReference type="SUPFAM" id="SSF141868">
    <property type="entry name" value="EAL domain-like"/>
    <property type="match status" value="1"/>
</dbReference>
<dbReference type="InterPro" id="IPR035919">
    <property type="entry name" value="EAL_sf"/>
</dbReference>
<protein>
    <submittedName>
        <fullName evidence="3">Oxygen sensor protein DosP</fullName>
        <ecNumber evidence="3">3.1.4.52</ecNumber>
    </submittedName>
</protein>
<proteinExistence type="predicted"/>
<dbReference type="Pfam" id="PF08668">
    <property type="entry name" value="HDOD"/>
    <property type="match status" value="1"/>
</dbReference>
<sequence>MFSFVARQAIFDENMNTVGYELLFRDSMTNRFPNVTPEYATAQIIVEQFLGAPLGRLKEYSAIFVNFPYELLVQGMAETLPKDRVIVEILETAEPTPRLLKTVKKLHQQGFRIALDDFELGSLWDDFLPFVSIIKFDVRVNTAQEIEEYIKSKTALLQNTVFLAEKVETREEYERYKSIGCTLFQGHFFSKPVMHANNKLIQNQSVTLRLMKEVNADTPDFGKIEALLKQDLALSFKLMRYAQNIVFNARGIKSMRSQSLKDIIFYLGTNELRRFVLVACLTSVNVGQTDEIYHRCLIKAKFCELAAARSVSRHSSDDAFIVGLFSQLADIFEMPMADLISQIDVSANVMMALRDKRGPLYPLLQLAELYERHQWEEVSALGHRLGFNRSVVAEMMTTATGWAEEIPGSAVR</sequence>
<keyword evidence="3" id="KW-0378">Hydrolase</keyword>
<dbReference type="InterPro" id="IPR013976">
    <property type="entry name" value="HDOD"/>
</dbReference>
<dbReference type="SUPFAM" id="SSF109604">
    <property type="entry name" value="HD-domain/PDEase-like"/>
    <property type="match status" value="1"/>
</dbReference>
<evidence type="ECO:0000313" key="3">
    <source>
        <dbReference type="EMBL" id="VYT79997.1"/>
    </source>
</evidence>
<evidence type="ECO:0000259" key="2">
    <source>
        <dbReference type="PROSITE" id="PS51833"/>
    </source>
</evidence>
<dbReference type="Gene3D" id="1.10.3210.10">
    <property type="entry name" value="Hypothetical protein af1432"/>
    <property type="match status" value="1"/>
</dbReference>
<name>A0A6N2ZPI4_9ENTR</name>
<dbReference type="InterPro" id="IPR052340">
    <property type="entry name" value="RNase_Y/CdgJ"/>
</dbReference>
<dbReference type="PROSITE" id="PS50883">
    <property type="entry name" value="EAL"/>
    <property type="match status" value="1"/>
</dbReference>
<feature type="domain" description="HDOD" evidence="2">
    <location>
        <begin position="200"/>
        <end position="391"/>
    </location>
</feature>
<feature type="domain" description="EAL" evidence="1">
    <location>
        <begin position="1"/>
        <end position="206"/>
    </location>
</feature>
<dbReference type="GO" id="GO:0071111">
    <property type="term" value="F:cyclic-guanylate-specific phosphodiesterase activity"/>
    <property type="evidence" value="ECO:0007669"/>
    <property type="project" value="UniProtKB-EC"/>
</dbReference>
<dbReference type="SMART" id="SM00052">
    <property type="entry name" value="EAL"/>
    <property type="match status" value="1"/>
</dbReference>
<reference evidence="3" key="1">
    <citation type="submission" date="2019-11" db="EMBL/GenBank/DDBJ databases">
        <authorList>
            <person name="Feng L."/>
        </authorList>
    </citation>
    <scope>NUCLEOTIDE SEQUENCE</scope>
    <source>
        <strain evidence="3">EMassiliensisLFYP7</strain>
    </source>
</reference>
<dbReference type="Gene3D" id="3.20.20.450">
    <property type="entry name" value="EAL domain"/>
    <property type="match status" value="1"/>
</dbReference>
<dbReference type="PANTHER" id="PTHR33525:SF4">
    <property type="entry name" value="CYCLIC DI-GMP PHOSPHODIESTERASE CDGJ"/>
    <property type="match status" value="1"/>
</dbReference>
<dbReference type="PIRSF" id="PIRSF003180">
    <property type="entry name" value="DiGMPpdiest_YuxH"/>
    <property type="match status" value="1"/>
</dbReference>
<dbReference type="EC" id="3.1.4.52" evidence="3"/>